<reference evidence="2" key="1">
    <citation type="submission" date="2017-08" db="EMBL/GenBank/DDBJ databases">
        <title>A dynamic microbial community with high functional redundancy inhabits the cold, oxic subseafloor aquifer.</title>
        <authorList>
            <person name="Tully B.J."/>
            <person name="Wheat C.G."/>
            <person name="Glazer B.T."/>
            <person name="Huber J.A."/>
        </authorList>
    </citation>
    <scope>NUCLEOTIDE SEQUENCE [LARGE SCALE GENOMIC DNA]</scope>
</reference>
<dbReference type="GO" id="GO:0016740">
    <property type="term" value="F:transferase activity"/>
    <property type="evidence" value="ECO:0007669"/>
    <property type="project" value="UniProtKB-KW"/>
</dbReference>
<name>A0A2A4SVM9_9DELT</name>
<sequence length="78" mass="8791">MFLKLKNSGALVDVLDASEMADPYHGTLLGCLQQGEDLPDPEPFKKADLCFLSGEPLPSCWVDAHYRDKEVFQRLSHR</sequence>
<accession>A0A2A4SVM9</accession>
<comment type="caution">
    <text evidence="1">The sequence shown here is derived from an EMBL/GenBank/DDBJ whole genome shotgun (WGS) entry which is preliminary data.</text>
</comment>
<evidence type="ECO:0000313" key="1">
    <source>
        <dbReference type="EMBL" id="PCI25318.1"/>
    </source>
</evidence>
<evidence type="ECO:0000313" key="2">
    <source>
        <dbReference type="Proteomes" id="UP000218113"/>
    </source>
</evidence>
<organism evidence="1 2">
    <name type="scientific">SAR324 cluster bacterium</name>
    <dbReference type="NCBI Taxonomy" id="2024889"/>
    <lineage>
        <taxon>Bacteria</taxon>
        <taxon>Deltaproteobacteria</taxon>
        <taxon>SAR324 cluster</taxon>
    </lineage>
</organism>
<dbReference type="EMBL" id="NVSR01000114">
    <property type="protein sequence ID" value="PCI25318.1"/>
    <property type="molecule type" value="Genomic_DNA"/>
</dbReference>
<dbReference type="Proteomes" id="UP000218113">
    <property type="component" value="Unassembled WGS sequence"/>
</dbReference>
<protein>
    <submittedName>
        <fullName evidence="1">Acetyltransferase</fullName>
    </submittedName>
</protein>
<keyword evidence="1" id="KW-0808">Transferase</keyword>
<dbReference type="AlphaFoldDB" id="A0A2A4SVM9"/>
<gene>
    <name evidence="1" type="ORF">COB67_10785</name>
</gene>
<proteinExistence type="predicted"/>